<dbReference type="AlphaFoldDB" id="A0A176ZZ89"/>
<dbReference type="OrthoDB" id="10009520at2759"/>
<proteinExistence type="predicted"/>
<gene>
    <name evidence="2" type="ORF">VC83_08411</name>
</gene>
<dbReference type="eggNOG" id="ENOG502RY35">
    <property type="taxonomic scope" value="Eukaryota"/>
</dbReference>
<sequence length="189" mass="21304">MQPLSSCLKSSADRPILLQSPSSEQPQKATPVQDFAKRYTENPQYRKTAIEELEKFIRDDVSAISLNPVFGSLWRVVCSDRKNPSRDEIITEFGRQVNQIKNADEKDRMKIWLEESYDFTTEAMDTIASVPKEQRFPCVVSASIQHHCSPKRPTTTTRKASQSLPSSEVIFLKSDAPVTTGYFAGLAES</sequence>
<evidence type="ECO:0000313" key="2">
    <source>
        <dbReference type="EMBL" id="OAF55208.1"/>
    </source>
</evidence>
<reference evidence="2" key="1">
    <citation type="submission" date="2016-03" db="EMBL/GenBank/DDBJ databases">
        <title>Updated assembly of Pseudogymnoascus destructans, the fungus causing white-nose syndrome of bats.</title>
        <authorList>
            <person name="Palmer J.M."/>
            <person name="Drees K.P."/>
            <person name="Foster J.T."/>
            <person name="Lindner D.L."/>
        </authorList>
    </citation>
    <scope>NUCLEOTIDE SEQUENCE [LARGE SCALE GENOMIC DNA]</scope>
    <source>
        <strain evidence="2">20631-21</strain>
    </source>
</reference>
<protein>
    <submittedName>
        <fullName evidence="2">Uncharacterized protein</fullName>
    </submittedName>
</protein>
<dbReference type="Proteomes" id="UP000077154">
    <property type="component" value="Unassembled WGS sequence"/>
</dbReference>
<organism evidence="2">
    <name type="scientific">Pseudogymnoascus destructans</name>
    <dbReference type="NCBI Taxonomy" id="655981"/>
    <lineage>
        <taxon>Eukaryota</taxon>
        <taxon>Fungi</taxon>
        <taxon>Dikarya</taxon>
        <taxon>Ascomycota</taxon>
        <taxon>Pezizomycotina</taxon>
        <taxon>Leotiomycetes</taxon>
        <taxon>Thelebolales</taxon>
        <taxon>Thelebolaceae</taxon>
        <taxon>Pseudogymnoascus</taxon>
    </lineage>
</organism>
<feature type="region of interest" description="Disordered" evidence="1">
    <location>
        <begin position="1"/>
        <end position="32"/>
    </location>
</feature>
<feature type="compositionally biased region" description="Polar residues" evidence="1">
    <location>
        <begin position="19"/>
        <end position="30"/>
    </location>
</feature>
<dbReference type="EMBL" id="KV441411">
    <property type="protein sequence ID" value="OAF55208.1"/>
    <property type="molecule type" value="Genomic_DNA"/>
</dbReference>
<dbReference type="GeneID" id="36291452"/>
<evidence type="ECO:0000256" key="1">
    <source>
        <dbReference type="SAM" id="MobiDB-lite"/>
    </source>
</evidence>
<name>A0A176ZZ89_9PEZI</name>
<dbReference type="RefSeq" id="XP_024320509.1">
    <property type="nucleotide sequence ID" value="XM_024471963.1"/>
</dbReference>
<accession>A0A176ZZ89</accession>
<dbReference type="VEuPathDB" id="FungiDB:GMDG_05666"/>